<protein>
    <recommendedName>
        <fullName evidence="8">Protein-S-isoprenylcysteine O-methyltransferase Ste14</fullName>
    </recommendedName>
</protein>
<organism evidence="6 7">
    <name type="scientific">Psychroflexus planctonicus</name>
    <dbReference type="NCBI Taxonomy" id="1526575"/>
    <lineage>
        <taxon>Bacteria</taxon>
        <taxon>Pseudomonadati</taxon>
        <taxon>Bacteroidota</taxon>
        <taxon>Flavobacteriia</taxon>
        <taxon>Flavobacteriales</taxon>
        <taxon>Flavobacteriaceae</taxon>
        <taxon>Psychroflexus</taxon>
    </lineage>
</organism>
<dbReference type="InterPro" id="IPR007318">
    <property type="entry name" value="Phopholipid_MeTrfase"/>
</dbReference>
<evidence type="ECO:0000313" key="6">
    <source>
        <dbReference type="EMBL" id="GGE43436.1"/>
    </source>
</evidence>
<keyword evidence="7" id="KW-1185">Reference proteome</keyword>
<dbReference type="InterPro" id="IPR052527">
    <property type="entry name" value="Metal_cation-efflux_comp"/>
</dbReference>
<evidence type="ECO:0000256" key="5">
    <source>
        <dbReference type="SAM" id="Phobius"/>
    </source>
</evidence>
<feature type="transmembrane region" description="Helical" evidence="5">
    <location>
        <begin position="9"/>
        <end position="24"/>
    </location>
</feature>
<keyword evidence="3 5" id="KW-1133">Transmembrane helix</keyword>
<name>A0ABQ1SM34_9FLAO</name>
<evidence type="ECO:0000256" key="1">
    <source>
        <dbReference type="ARBA" id="ARBA00004127"/>
    </source>
</evidence>
<keyword evidence="4 5" id="KW-0472">Membrane</keyword>
<dbReference type="PANTHER" id="PTHR43847">
    <property type="entry name" value="BLL3993 PROTEIN"/>
    <property type="match status" value="1"/>
</dbReference>
<dbReference type="Gene3D" id="1.20.120.1630">
    <property type="match status" value="1"/>
</dbReference>
<accession>A0ABQ1SM34</accession>
<dbReference type="Pfam" id="PF04191">
    <property type="entry name" value="PEMT"/>
    <property type="match status" value="1"/>
</dbReference>
<reference evidence="7" key="1">
    <citation type="journal article" date="2019" name="Int. J. Syst. Evol. Microbiol.">
        <title>The Global Catalogue of Microorganisms (GCM) 10K type strain sequencing project: providing services to taxonomists for standard genome sequencing and annotation.</title>
        <authorList>
            <consortium name="The Broad Institute Genomics Platform"/>
            <consortium name="The Broad Institute Genome Sequencing Center for Infectious Disease"/>
            <person name="Wu L."/>
            <person name="Ma J."/>
        </authorList>
    </citation>
    <scope>NUCLEOTIDE SEQUENCE [LARGE SCALE GENOMIC DNA]</scope>
    <source>
        <strain evidence="7">CGMCC 1.12931</strain>
    </source>
</reference>
<comment type="subcellular location">
    <subcellularLocation>
        <location evidence="1">Endomembrane system</location>
        <topology evidence="1">Multi-pass membrane protein</topology>
    </subcellularLocation>
</comment>
<evidence type="ECO:0000256" key="4">
    <source>
        <dbReference type="ARBA" id="ARBA00023136"/>
    </source>
</evidence>
<proteinExistence type="predicted"/>
<sequence>MKGKSVKDWVYVSIQLVFFVLYFQDFDVVKWEVSNDFKILFQLIAGMGLLWSILAVLSMNSLVSPFPSPKDGMQLQTNGVYAFSRHPIYSGILILFYAWGIAYASEYKIAIGFLFHVFIYFKAFYEEELLQQKFPEYKAYKKKTGMFFPKLFHSKTK</sequence>
<comment type="caution">
    <text evidence="6">The sequence shown here is derived from an EMBL/GenBank/DDBJ whole genome shotgun (WGS) entry which is preliminary data.</text>
</comment>
<keyword evidence="2 5" id="KW-0812">Transmembrane</keyword>
<evidence type="ECO:0000256" key="2">
    <source>
        <dbReference type="ARBA" id="ARBA00022692"/>
    </source>
</evidence>
<dbReference type="Proteomes" id="UP000599179">
    <property type="component" value="Unassembled WGS sequence"/>
</dbReference>
<evidence type="ECO:0000313" key="7">
    <source>
        <dbReference type="Proteomes" id="UP000599179"/>
    </source>
</evidence>
<gene>
    <name evidence="6" type="ORF">GCM10010832_24240</name>
</gene>
<dbReference type="EMBL" id="BMGM01000012">
    <property type="protein sequence ID" value="GGE43436.1"/>
    <property type="molecule type" value="Genomic_DNA"/>
</dbReference>
<evidence type="ECO:0000256" key="3">
    <source>
        <dbReference type="ARBA" id="ARBA00022989"/>
    </source>
</evidence>
<feature type="transmembrane region" description="Helical" evidence="5">
    <location>
        <begin position="39"/>
        <end position="59"/>
    </location>
</feature>
<dbReference type="PANTHER" id="PTHR43847:SF1">
    <property type="entry name" value="BLL3993 PROTEIN"/>
    <property type="match status" value="1"/>
</dbReference>
<evidence type="ECO:0008006" key="8">
    <source>
        <dbReference type="Google" id="ProtNLM"/>
    </source>
</evidence>
<dbReference type="RefSeq" id="WP_188459414.1">
    <property type="nucleotide sequence ID" value="NZ_BMGM01000012.1"/>
</dbReference>
<feature type="transmembrane region" description="Helical" evidence="5">
    <location>
        <begin position="80"/>
        <end position="101"/>
    </location>
</feature>